<dbReference type="RefSeq" id="WP_377428128.1">
    <property type="nucleotide sequence ID" value="NZ_JBHSPR010000033.1"/>
</dbReference>
<feature type="transmembrane region" description="Helical" evidence="1">
    <location>
        <begin position="121"/>
        <end position="141"/>
    </location>
</feature>
<evidence type="ECO:0000313" key="3">
    <source>
        <dbReference type="Proteomes" id="UP001596203"/>
    </source>
</evidence>
<dbReference type="Proteomes" id="UP001596203">
    <property type="component" value="Unassembled WGS sequence"/>
</dbReference>
<protein>
    <recommendedName>
        <fullName evidence="4">DUF2975 domain-containing protein</fullName>
    </recommendedName>
</protein>
<keyword evidence="1" id="KW-1133">Transmembrane helix</keyword>
<dbReference type="EMBL" id="JBHSPR010000033">
    <property type="protein sequence ID" value="MFC6020653.1"/>
    <property type="molecule type" value="Genomic_DNA"/>
</dbReference>
<gene>
    <name evidence="2" type="ORF">ACFP2T_31330</name>
</gene>
<accession>A0ABW1KHY0</accession>
<keyword evidence="1" id="KW-0472">Membrane</keyword>
<comment type="caution">
    <text evidence="2">The sequence shown here is derived from an EMBL/GenBank/DDBJ whole genome shotgun (WGS) entry which is preliminary data.</text>
</comment>
<feature type="transmembrane region" description="Helical" evidence="1">
    <location>
        <begin position="87"/>
        <end position="109"/>
    </location>
</feature>
<keyword evidence="1" id="KW-0812">Transmembrane</keyword>
<evidence type="ECO:0008006" key="4">
    <source>
        <dbReference type="Google" id="ProtNLM"/>
    </source>
</evidence>
<name>A0ABW1KHY0_9ACTN</name>
<sequence>MDGQPRYRRWYRRLLGLYPRPYRERFADSMEQTFTDLCRERAGADGRGDPAFILWIFIETFAGIVRERATDLARLAMARNATDVFRIVKYLALAAGGLMLAGIATVMVLARGTGEDITGVVAPALLLTVLSVAAAVVAAILQGASDRRRHKAGDDLAG</sequence>
<evidence type="ECO:0000313" key="2">
    <source>
        <dbReference type="EMBL" id="MFC6020653.1"/>
    </source>
</evidence>
<proteinExistence type="predicted"/>
<reference evidence="3" key="1">
    <citation type="journal article" date="2019" name="Int. J. Syst. Evol. Microbiol.">
        <title>The Global Catalogue of Microorganisms (GCM) 10K type strain sequencing project: providing services to taxonomists for standard genome sequencing and annotation.</title>
        <authorList>
            <consortium name="The Broad Institute Genomics Platform"/>
            <consortium name="The Broad Institute Genome Sequencing Center for Infectious Disease"/>
            <person name="Wu L."/>
            <person name="Ma J."/>
        </authorList>
    </citation>
    <scope>NUCLEOTIDE SEQUENCE [LARGE SCALE GENOMIC DNA]</scope>
    <source>
        <strain evidence="3">ZS-35-S2</strain>
    </source>
</reference>
<organism evidence="2 3">
    <name type="scientific">Plantactinospora solaniradicis</name>
    <dbReference type="NCBI Taxonomy" id="1723736"/>
    <lineage>
        <taxon>Bacteria</taxon>
        <taxon>Bacillati</taxon>
        <taxon>Actinomycetota</taxon>
        <taxon>Actinomycetes</taxon>
        <taxon>Micromonosporales</taxon>
        <taxon>Micromonosporaceae</taxon>
        <taxon>Plantactinospora</taxon>
    </lineage>
</organism>
<keyword evidence="3" id="KW-1185">Reference proteome</keyword>
<evidence type="ECO:0000256" key="1">
    <source>
        <dbReference type="SAM" id="Phobius"/>
    </source>
</evidence>